<reference evidence="1" key="1">
    <citation type="journal article" date="2022" name="Int. J. Syst. Evol. Microbiol.">
        <title>Pseudomonas aegrilactucae sp. nov. and Pseudomonas morbosilactucae sp. nov., pathogens causing bacterial rot of lettuce in Japan.</title>
        <authorList>
            <person name="Sawada H."/>
            <person name="Fujikawa T."/>
            <person name="Satou M."/>
        </authorList>
    </citation>
    <scope>NUCLEOTIDE SEQUENCE</scope>
    <source>
        <strain evidence="1">0166_1</strain>
    </source>
</reference>
<gene>
    <name evidence="1" type="ORF">DSM104329_00374</name>
</gene>
<dbReference type="SUPFAM" id="SSF55961">
    <property type="entry name" value="Bet v1-like"/>
    <property type="match status" value="1"/>
</dbReference>
<accession>A0A9E6XSW3</accession>
<dbReference type="Pfam" id="PF10604">
    <property type="entry name" value="Polyketide_cyc2"/>
    <property type="match status" value="1"/>
</dbReference>
<dbReference type="InterPro" id="IPR023393">
    <property type="entry name" value="START-like_dom_sf"/>
</dbReference>
<protein>
    <recommendedName>
        <fullName evidence="3">SRPBCC family protein</fullName>
    </recommendedName>
</protein>
<organism evidence="1 2">
    <name type="scientific">Capillimicrobium parvum</name>
    <dbReference type="NCBI Taxonomy" id="2884022"/>
    <lineage>
        <taxon>Bacteria</taxon>
        <taxon>Bacillati</taxon>
        <taxon>Actinomycetota</taxon>
        <taxon>Thermoleophilia</taxon>
        <taxon>Solirubrobacterales</taxon>
        <taxon>Capillimicrobiaceae</taxon>
        <taxon>Capillimicrobium</taxon>
    </lineage>
</organism>
<dbReference type="Gene3D" id="3.30.530.20">
    <property type="match status" value="1"/>
</dbReference>
<keyword evidence="2" id="KW-1185">Reference proteome</keyword>
<dbReference type="InterPro" id="IPR019587">
    <property type="entry name" value="Polyketide_cyclase/dehydratase"/>
</dbReference>
<dbReference type="EMBL" id="CP087164">
    <property type="protein sequence ID" value="UGS34007.1"/>
    <property type="molecule type" value="Genomic_DNA"/>
</dbReference>
<evidence type="ECO:0008006" key="3">
    <source>
        <dbReference type="Google" id="ProtNLM"/>
    </source>
</evidence>
<dbReference type="Proteomes" id="UP001162834">
    <property type="component" value="Chromosome"/>
</dbReference>
<sequence length="154" mass="17288">MWFMVKPVTVSIDVPQARERVYDFLDVMANHEPFTNHLLRDWELSGPERGVGSKARVSVRAMGVTDTVDIEVVSAQAPERIVERNVAEKAGRTAEGTYTLQALPGGGTRISFEYRWITAPLADRLTAPLARAFIRRTNEKAMRRLAEQLPAVDH</sequence>
<name>A0A9E6XSW3_9ACTN</name>
<proteinExistence type="predicted"/>
<dbReference type="CDD" id="cd07812">
    <property type="entry name" value="SRPBCC"/>
    <property type="match status" value="1"/>
</dbReference>
<dbReference type="KEGG" id="sbae:DSM104329_00374"/>
<evidence type="ECO:0000313" key="2">
    <source>
        <dbReference type="Proteomes" id="UP001162834"/>
    </source>
</evidence>
<dbReference type="AlphaFoldDB" id="A0A9E6XSW3"/>
<evidence type="ECO:0000313" key="1">
    <source>
        <dbReference type="EMBL" id="UGS34007.1"/>
    </source>
</evidence>